<organism evidence="3 4">
    <name type="scientific">Pseudonocardia bannensis</name>
    <dbReference type="NCBI Taxonomy" id="630973"/>
    <lineage>
        <taxon>Bacteria</taxon>
        <taxon>Bacillati</taxon>
        <taxon>Actinomycetota</taxon>
        <taxon>Actinomycetes</taxon>
        <taxon>Pseudonocardiales</taxon>
        <taxon>Pseudonocardiaceae</taxon>
        <taxon>Pseudonocardia</taxon>
    </lineage>
</organism>
<feature type="compositionally biased region" description="Basic and acidic residues" evidence="1">
    <location>
        <begin position="7"/>
        <end position="19"/>
    </location>
</feature>
<feature type="domain" description="Cupin type-2" evidence="2">
    <location>
        <begin position="61"/>
        <end position="107"/>
    </location>
</feature>
<dbReference type="RefSeq" id="WP_169414775.1">
    <property type="nucleotide sequence ID" value="NZ_JAAXKZ010000094.1"/>
</dbReference>
<evidence type="ECO:0000259" key="2">
    <source>
        <dbReference type="Pfam" id="PF07883"/>
    </source>
</evidence>
<dbReference type="InterPro" id="IPR013096">
    <property type="entry name" value="Cupin_2"/>
</dbReference>
<name>A0A848DNT5_9PSEU</name>
<dbReference type="CDD" id="cd06990">
    <property type="entry name" value="cupin_DUF861"/>
    <property type="match status" value="1"/>
</dbReference>
<gene>
    <name evidence="3" type="ORF">HF519_21375</name>
</gene>
<protein>
    <submittedName>
        <fullName evidence="3">Cupin domain-containing protein</fullName>
    </submittedName>
</protein>
<keyword evidence="4" id="KW-1185">Reference proteome</keyword>
<dbReference type="Pfam" id="PF07883">
    <property type="entry name" value="Cupin_2"/>
    <property type="match status" value="1"/>
</dbReference>
<proteinExistence type="predicted"/>
<reference evidence="3 4" key="1">
    <citation type="submission" date="2020-04" db="EMBL/GenBank/DDBJ databases">
        <authorList>
            <person name="Klaysubun C."/>
            <person name="Duangmal K."/>
            <person name="Lipun K."/>
        </authorList>
    </citation>
    <scope>NUCLEOTIDE SEQUENCE [LARGE SCALE GENOMIC DNA]</scope>
    <source>
        <strain evidence="3 4">DSM 45300</strain>
    </source>
</reference>
<dbReference type="SUPFAM" id="SSF51182">
    <property type="entry name" value="RmlC-like cupins"/>
    <property type="match status" value="1"/>
</dbReference>
<dbReference type="InterPro" id="IPR014710">
    <property type="entry name" value="RmlC-like_jellyroll"/>
</dbReference>
<sequence length="120" mass="12969">MASVETKSMDRPDETRTPEKTMVSVVHLGDDTVARVSAQPGWRWSECIKPVVGTESCQAAHLGYVVSGRIHIAHNDGTESDLGPGDAYRIDPGHDAWVLGDEPFVALEFESKTAATYAKG</sequence>
<dbReference type="Proteomes" id="UP000586918">
    <property type="component" value="Unassembled WGS sequence"/>
</dbReference>
<dbReference type="EMBL" id="JAAXKZ010000094">
    <property type="protein sequence ID" value="NMH94081.1"/>
    <property type="molecule type" value="Genomic_DNA"/>
</dbReference>
<evidence type="ECO:0000313" key="3">
    <source>
        <dbReference type="EMBL" id="NMH94081.1"/>
    </source>
</evidence>
<dbReference type="AlphaFoldDB" id="A0A848DNT5"/>
<feature type="region of interest" description="Disordered" evidence="1">
    <location>
        <begin position="1"/>
        <end position="20"/>
    </location>
</feature>
<dbReference type="InterPro" id="IPR011051">
    <property type="entry name" value="RmlC_Cupin_sf"/>
</dbReference>
<evidence type="ECO:0000313" key="4">
    <source>
        <dbReference type="Proteomes" id="UP000586918"/>
    </source>
</evidence>
<evidence type="ECO:0000256" key="1">
    <source>
        <dbReference type="SAM" id="MobiDB-lite"/>
    </source>
</evidence>
<dbReference type="Gene3D" id="2.60.120.10">
    <property type="entry name" value="Jelly Rolls"/>
    <property type="match status" value="1"/>
</dbReference>
<accession>A0A848DNT5</accession>
<comment type="caution">
    <text evidence="3">The sequence shown here is derived from an EMBL/GenBank/DDBJ whole genome shotgun (WGS) entry which is preliminary data.</text>
</comment>